<evidence type="ECO:0000256" key="4">
    <source>
        <dbReference type="ARBA" id="ARBA00023136"/>
    </source>
</evidence>
<evidence type="ECO:0000256" key="5">
    <source>
        <dbReference type="SAM" id="MobiDB-lite"/>
    </source>
</evidence>
<feature type="transmembrane region" description="Helical" evidence="6">
    <location>
        <begin position="53"/>
        <end position="72"/>
    </location>
</feature>
<organism evidence="8 9">
    <name type="scientific">Solicola gregarius</name>
    <dbReference type="NCBI Taxonomy" id="2908642"/>
    <lineage>
        <taxon>Bacteria</taxon>
        <taxon>Bacillati</taxon>
        <taxon>Actinomycetota</taxon>
        <taxon>Actinomycetes</taxon>
        <taxon>Propionibacteriales</taxon>
        <taxon>Nocardioidaceae</taxon>
        <taxon>Solicola</taxon>
    </lineage>
</organism>
<feature type="transmembrane region" description="Helical" evidence="6">
    <location>
        <begin position="93"/>
        <end position="115"/>
    </location>
</feature>
<keyword evidence="9" id="KW-1185">Reference proteome</keyword>
<evidence type="ECO:0000313" key="9">
    <source>
        <dbReference type="Proteomes" id="UP001164390"/>
    </source>
</evidence>
<feature type="region of interest" description="Disordered" evidence="5">
    <location>
        <begin position="1"/>
        <end position="23"/>
    </location>
</feature>
<reference evidence="8" key="1">
    <citation type="submission" date="2022-01" db="EMBL/GenBank/DDBJ databases">
        <title>Nocardioidaceae gen. sp. A5X3R13.</title>
        <authorList>
            <person name="Lopez Marin M.A."/>
            <person name="Uhlik O."/>
        </authorList>
    </citation>
    <scope>NUCLEOTIDE SEQUENCE</scope>
    <source>
        <strain evidence="8">A5X3R13</strain>
    </source>
</reference>
<evidence type="ECO:0000256" key="6">
    <source>
        <dbReference type="SAM" id="Phobius"/>
    </source>
</evidence>
<feature type="domain" description="DUF202" evidence="7">
    <location>
        <begin position="19"/>
        <end position="80"/>
    </location>
</feature>
<protein>
    <submittedName>
        <fullName evidence="8">DUF202 domain-containing protein</fullName>
    </submittedName>
</protein>
<dbReference type="RefSeq" id="WP_271636761.1">
    <property type="nucleotide sequence ID" value="NZ_CP094970.1"/>
</dbReference>
<dbReference type="GO" id="GO:0012505">
    <property type="term" value="C:endomembrane system"/>
    <property type="evidence" value="ECO:0007669"/>
    <property type="project" value="UniProtKB-SubCell"/>
</dbReference>
<proteinExistence type="predicted"/>
<keyword evidence="4 6" id="KW-0472">Membrane</keyword>
<gene>
    <name evidence="8" type="ORF">L0C25_12170</name>
</gene>
<name>A0AA46TMQ8_9ACTN</name>
<dbReference type="InterPro" id="IPR003807">
    <property type="entry name" value="DUF202"/>
</dbReference>
<comment type="subcellular location">
    <subcellularLocation>
        <location evidence="1">Endomembrane system</location>
        <topology evidence="1">Multi-pass membrane protein</topology>
    </subcellularLocation>
</comment>
<dbReference type="Pfam" id="PF02656">
    <property type="entry name" value="DUF202"/>
    <property type="match status" value="1"/>
</dbReference>
<evidence type="ECO:0000256" key="3">
    <source>
        <dbReference type="ARBA" id="ARBA00022989"/>
    </source>
</evidence>
<evidence type="ECO:0000259" key="7">
    <source>
        <dbReference type="Pfam" id="PF02656"/>
    </source>
</evidence>
<evidence type="ECO:0000256" key="1">
    <source>
        <dbReference type="ARBA" id="ARBA00004127"/>
    </source>
</evidence>
<dbReference type="KEGG" id="sgrg:L0C25_12170"/>
<dbReference type="Proteomes" id="UP001164390">
    <property type="component" value="Chromosome"/>
</dbReference>
<accession>A0AA46TMQ8</accession>
<evidence type="ECO:0000313" key="8">
    <source>
        <dbReference type="EMBL" id="UYM07787.1"/>
    </source>
</evidence>
<sequence length="116" mass="12438">MDDPVPAPESPRRGESAGTQNERTSLAWSRTALSVVVTAAIVSRLAVESIGPIALVSVAAAVPVSIALVLGSRRRYRRRMDWTERAPLRIRDGRFEFAVAAVTVLMILVLAAAVVS</sequence>
<keyword evidence="3 6" id="KW-1133">Transmembrane helix</keyword>
<dbReference type="EMBL" id="CP094970">
    <property type="protein sequence ID" value="UYM07787.1"/>
    <property type="molecule type" value="Genomic_DNA"/>
</dbReference>
<evidence type="ECO:0000256" key="2">
    <source>
        <dbReference type="ARBA" id="ARBA00022692"/>
    </source>
</evidence>
<dbReference type="AlphaFoldDB" id="A0AA46TMQ8"/>
<keyword evidence="2 6" id="KW-0812">Transmembrane</keyword>